<evidence type="ECO:0000256" key="1">
    <source>
        <dbReference type="ARBA" id="ARBA00008987"/>
    </source>
</evidence>
<dbReference type="PANTHER" id="PTHR43601:SF32">
    <property type="entry name" value="THIOREDOXIN-LIKE 2-2, CHLOROPLASTIC"/>
    <property type="match status" value="1"/>
</dbReference>
<dbReference type="PROSITE" id="PS51352">
    <property type="entry name" value="THIOREDOXIN_2"/>
    <property type="match status" value="1"/>
</dbReference>
<dbReference type="Proteomes" id="UP001165080">
    <property type="component" value="Unassembled WGS sequence"/>
</dbReference>
<reference evidence="3 4" key="1">
    <citation type="journal article" date="2023" name="Commun. Biol.">
        <title>Reorganization of the ancestral sex-determining regions during the evolution of trioecy in Pleodorina starrii.</title>
        <authorList>
            <person name="Takahashi K."/>
            <person name="Suzuki S."/>
            <person name="Kawai-Toyooka H."/>
            <person name="Yamamoto K."/>
            <person name="Hamaji T."/>
            <person name="Ootsuki R."/>
            <person name="Yamaguchi H."/>
            <person name="Kawachi M."/>
            <person name="Higashiyama T."/>
            <person name="Nozaki H."/>
        </authorList>
    </citation>
    <scope>NUCLEOTIDE SEQUENCE [LARGE SCALE GENOMIC DNA]</scope>
    <source>
        <strain evidence="3 4">NIES-4479</strain>
    </source>
</reference>
<evidence type="ECO:0000313" key="3">
    <source>
        <dbReference type="EMBL" id="GLC48506.1"/>
    </source>
</evidence>
<accession>A0A9W6BAG0</accession>
<name>A0A9W6BAG0_9CHLO</name>
<dbReference type="Gene3D" id="3.40.30.10">
    <property type="entry name" value="Glutaredoxin"/>
    <property type="match status" value="1"/>
</dbReference>
<evidence type="ECO:0000259" key="2">
    <source>
        <dbReference type="PROSITE" id="PS51352"/>
    </source>
</evidence>
<dbReference type="PANTHER" id="PTHR43601">
    <property type="entry name" value="THIOREDOXIN, MITOCHONDRIAL"/>
    <property type="match status" value="1"/>
</dbReference>
<proteinExistence type="inferred from homology"/>
<dbReference type="GO" id="GO:0045454">
    <property type="term" value="P:cell redox homeostasis"/>
    <property type="evidence" value="ECO:0007669"/>
    <property type="project" value="TreeGrafter"/>
</dbReference>
<dbReference type="CDD" id="cd02947">
    <property type="entry name" value="TRX_family"/>
    <property type="match status" value="1"/>
</dbReference>
<protein>
    <recommendedName>
        <fullName evidence="2">Thioredoxin domain-containing protein</fullName>
    </recommendedName>
</protein>
<sequence length="215" mass="23697">MLSAPKPHVVRMRADKALPKAIVHPKCNMDNTTRRQRPLYVALPAADTVSVPESVGADVTGTAASMDGPVVEAKVPWYKKPCAFKELENVQDLQAAVSPENNGGRMSVVDFYAGWCACCKSSFPALCRIPSNELLSQHFNFYKANIEEGDFASFIKKRGVRGIPYVLVFNSDGSDCIGMGASFKKMETLRKNLDFIARADKKDFVLDPNGFVMNR</sequence>
<dbReference type="InterPro" id="IPR013766">
    <property type="entry name" value="Thioredoxin_domain"/>
</dbReference>
<gene>
    <name evidence="3" type="primary">PLEST001051</name>
    <name evidence="3" type="ORF">PLESTB_000105500</name>
</gene>
<organism evidence="3 4">
    <name type="scientific">Pleodorina starrii</name>
    <dbReference type="NCBI Taxonomy" id="330485"/>
    <lineage>
        <taxon>Eukaryota</taxon>
        <taxon>Viridiplantae</taxon>
        <taxon>Chlorophyta</taxon>
        <taxon>core chlorophytes</taxon>
        <taxon>Chlorophyceae</taxon>
        <taxon>CS clade</taxon>
        <taxon>Chlamydomonadales</taxon>
        <taxon>Volvocaceae</taxon>
        <taxon>Pleodorina</taxon>
    </lineage>
</organism>
<dbReference type="SUPFAM" id="SSF52833">
    <property type="entry name" value="Thioredoxin-like"/>
    <property type="match status" value="1"/>
</dbReference>
<comment type="caution">
    <text evidence="3">The sequence shown here is derived from an EMBL/GenBank/DDBJ whole genome shotgun (WGS) entry which is preliminary data.</text>
</comment>
<keyword evidence="4" id="KW-1185">Reference proteome</keyword>
<dbReference type="EMBL" id="BRXU01000001">
    <property type="protein sequence ID" value="GLC48506.1"/>
    <property type="molecule type" value="Genomic_DNA"/>
</dbReference>
<dbReference type="Pfam" id="PF00085">
    <property type="entry name" value="Thioredoxin"/>
    <property type="match status" value="1"/>
</dbReference>
<dbReference type="InterPro" id="IPR036249">
    <property type="entry name" value="Thioredoxin-like_sf"/>
</dbReference>
<dbReference type="AlphaFoldDB" id="A0A9W6BAG0"/>
<comment type="similarity">
    <text evidence="1">Belongs to the thioredoxin family.</text>
</comment>
<evidence type="ECO:0000313" key="4">
    <source>
        <dbReference type="Proteomes" id="UP001165080"/>
    </source>
</evidence>
<feature type="domain" description="Thioredoxin" evidence="2">
    <location>
        <begin position="57"/>
        <end position="215"/>
    </location>
</feature>